<comment type="catalytic activity">
    <reaction evidence="8 11">
        <text>glycerol + ATP = sn-glycerol 3-phosphate + ADP + H(+)</text>
        <dbReference type="Rhea" id="RHEA:21644"/>
        <dbReference type="ChEBI" id="CHEBI:15378"/>
        <dbReference type="ChEBI" id="CHEBI:17754"/>
        <dbReference type="ChEBI" id="CHEBI:30616"/>
        <dbReference type="ChEBI" id="CHEBI:57597"/>
        <dbReference type="ChEBI" id="CHEBI:456216"/>
        <dbReference type="EC" id="2.7.1.30"/>
    </reaction>
</comment>
<dbReference type="STRING" id="1384057.CD33_16245"/>
<keyword evidence="3 11" id="KW-0808">Transferase</keyword>
<evidence type="ECO:0000256" key="8">
    <source>
        <dbReference type="ARBA" id="ARBA00052101"/>
    </source>
</evidence>
<dbReference type="Gene3D" id="3.30.420.40">
    <property type="match status" value="2"/>
</dbReference>
<feature type="binding site" evidence="11">
    <location>
        <position position="83"/>
    </location>
    <ligand>
        <name>sn-glycerol 3-phosphate</name>
        <dbReference type="ChEBI" id="CHEBI:57597"/>
    </ligand>
</feature>
<feature type="binding site" evidence="11">
    <location>
        <position position="16"/>
    </location>
    <ligand>
        <name>ADP</name>
        <dbReference type="ChEBI" id="CHEBI:456216"/>
    </ligand>
</feature>
<dbReference type="PANTHER" id="PTHR10196">
    <property type="entry name" value="SUGAR KINASE"/>
    <property type="match status" value="1"/>
</dbReference>
<reference evidence="15 16" key="1">
    <citation type="submission" date="2014-02" db="EMBL/GenBank/DDBJ databases">
        <title>Draft genome sequence of Lysinibacillus sinduriensis JCM 15800.</title>
        <authorList>
            <person name="Zhang F."/>
            <person name="Wang G."/>
            <person name="Zhang L."/>
        </authorList>
    </citation>
    <scope>NUCLEOTIDE SEQUENCE [LARGE SCALE GENOMIC DNA]</scope>
    <source>
        <strain evidence="15 16">JCM 15800</strain>
    </source>
</reference>
<sequence length="497" mass="55624">MEQYILSLDQGTTSSRAILFNKEGKVEHISQREFKQYFPHAGWVEHNANEIWSSILSVIATVLTEKNIRSEQISGIGITNQRETTVVWDKTTGEPIYHAIVWQSRQTAELCHELNEAGYGDIFREKTGLLIDPYFSGTKVKWILENVEGAKEKSEKGELLFGTIDTWIIWKLTEGNVHVTDYSNASRTLMYNIHELKWDEELLEILGIPKSMLPEVKPSSEVYGYVSKKHFFGTEVPIAGIAGDQQAALFGQACFESGMVKNTYGTGCFMLMNTGEKAVRSHHGLLTTIAWGIDGKVEYALEGSIFVAGSAIQWLRDGLRMLRHSSESEQYAQRVTSSEGVYVVPAFVGLGTPYWDSEVRGAVFGLTRGTSKEHFIRATLESLAYQTKDVLSAMEADSEISLKSLRVDGGVVKNNFLMQFQSDILDVPVERPAINETTALGAAYLAGLAVGYWKSKEEISKYWDLDGKFEPKMEGEIRDNLYGGWQNAVKAAQTFKK</sequence>
<comment type="similarity">
    <text evidence="2 11 12">Belongs to the FGGY kinase family.</text>
</comment>
<dbReference type="eggNOG" id="COG0554">
    <property type="taxonomic scope" value="Bacteria"/>
</dbReference>
<evidence type="ECO:0000256" key="6">
    <source>
        <dbReference type="ARBA" id="ARBA00022798"/>
    </source>
</evidence>
<dbReference type="GO" id="GO:0005829">
    <property type="term" value="C:cytosol"/>
    <property type="evidence" value="ECO:0007669"/>
    <property type="project" value="TreeGrafter"/>
</dbReference>
<dbReference type="InterPro" id="IPR018484">
    <property type="entry name" value="FGGY_N"/>
</dbReference>
<keyword evidence="5 11" id="KW-0418">Kinase</keyword>
<dbReference type="GO" id="GO:0004370">
    <property type="term" value="F:glycerol kinase activity"/>
    <property type="evidence" value="ECO:0007669"/>
    <property type="project" value="UniProtKB-UniRule"/>
</dbReference>
<dbReference type="GO" id="GO:0006072">
    <property type="term" value="P:glycerol-3-phosphate metabolic process"/>
    <property type="evidence" value="ECO:0007669"/>
    <property type="project" value="InterPro"/>
</dbReference>
<evidence type="ECO:0000256" key="7">
    <source>
        <dbReference type="ARBA" id="ARBA00022840"/>
    </source>
</evidence>
<name>A0A0A3HWB2_9BACL</name>
<evidence type="ECO:0000259" key="13">
    <source>
        <dbReference type="Pfam" id="PF00370"/>
    </source>
</evidence>
<dbReference type="OrthoDB" id="9805576at2"/>
<feature type="binding site" evidence="11">
    <location>
        <position position="414"/>
    </location>
    <ligand>
        <name>ADP</name>
        <dbReference type="ChEBI" id="CHEBI:456216"/>
    </ligand>
</feature>
<organism evidence="15 16">
    <name type="scientific">Ureibacillus sinduriensis BLB-1 = JCM 15800</name>
    <dbReference type="NCBI Taxonomy" id="1384057"/>
    <lineage>
        <taxon>Bacteria</taxon>
        <taxon>Bacillati</taxon>
        <taxon>Bacillota</taxon>
        <taxon>Bacilli</taxon>
        <taxon>Bacillales</taxon>
        <taxon>Caryophanaceae</taxon>
        <taxon>Ureibacillus</taxon>
    </lineage>
</organism>
<feature type="binding site" evidence="11">
    <location>
        <position position="309"/>
    </location>
    <ligand>
        <name>ADP</name>
        <dbReference type="ChEBI" id="CHEBI:456216"/>
    </ligand>
</feature>
<feature type="binding site" evidence="11">
    <location>
        <position position="309"/>
    </location>
    <ligand>
        <name>ATP</name>
        <dbReference type="ChEBI" id="CHEBI:30616"/>
    </ligand>
</feature>
<feature type="binding site" evidence="11">
    <location>
        <position position="313"/>
    </location>
    <ligand>
        <name>ATP</name>
        <dbReference type="ChEBI" id="CHEBI:30616"/>
    </ligand>
</feature>
<dbReference type="PANTHER" id="PTHR10196:SF69">
    <property type="entry name" value="GLYCEROL KINASE"/>
    <property type="match status" value="1"/>
</dbReference>
<evidence type="ECO:0000256" key="11">
    <source>
        <dbReference type="HAMAP-Rule" id="MF_00186"/>
    </source>
</evidence>
<dbReference type="FunFam" id="3.30.420.40:FF:000008">
    <property type="entry name" value="Glycerol kinase"/>
    <property type="match status" value="1"/>
</dbReference>
<dbReference type="InterPro" id="IPR000577">
    <property type="entry name" value="Carb_kinase_FGGY"/>
</dbReference>
<dbReference type="Pfam" id="PF00370">
    <property type="entry name" value="FGGY_N"/>
    <property type="match status" value="1"/>
</dbReference>
<feature type="domain" description="Carbohydrate kinase FGGY N-terminal" evidence="13">
    <location>
        <begin position="4"/>
        <end position="251"/>
    </location>
</feature>
<dbReference type="InterPro" id="IPR043129">
    <property type="entry name" value="ATPase_NBD"/>
</dbReference>
<dbReference type="NCBIfam" id="TIGR01311">
    <property type="entry name" value="glycerol_kin"/>
    <property type="match status" value="1"/>
</dbReference>
<accession>A0A0A3HWB2</accession>
<dbReference type="GO" id="GO:0019563">
    <property type="term" value="P:glycerol catabolic process"/>
    <property type="evidence" value="ECO:0007669"/>
    <property type="project" value="UniProtKB-UniRule"/>
</dbReference>
<feature type="binding site" evidence="11">
    <location>
        <position position="245"/>
    </location>
    <ligand>
        <name>glycerol</name>
        <dbReference type="ChEBI" id="CHEBI:17754"/>
    </ligand>
</feature>
<dbReference type="NCBIfam" id="NF000756">
    <property type="entry name" value="PRK00047.1"/>
    <property type="match status" value="1"/>
</dbReference>
<comment type="caution">
    <text evidence="15">The sequence shown here is derived from an EMBL/GenBank/DDBJ whole genome shotgun (WGS) entry which is preliminary data.</text>
</comment>
<feature type="binding site" evidence="11">
    <location>
        <position position="266"/>
    </location>
    <ligand>
        <name>ATP</name>
        <dbReference type="ChEBI" id="CHEBI:30616"/>
    </ligand>
</feature>
<evidence type="ECO:0000313" key="15">
    <source>
        <dbReference type="EMBL" id="KGR74638.1"/>
    </source>
</evidence>
<evidence type="ECO:0000256" key="4">
    <source>
        <dbReference type="ARBA" id="ARBA00022741"/>
    </source>
</evidence>
<comment type="function">
    <text evidence="9 11">Key enzyme in the regulation of glycerol uptake and metabolism. Catalyzes the phosphorylation of glycerol to yield sn-glycerol 3-phosphate.</text>
</comment>
<dbReference type="CDD" id="cd07786">
    <property type="entry name" value="FGGY_EcGK_like"/>
    <property type="match status" value="1"/>
</dbReference>
<proteinExistence type="inferred from homology"/>
<keyword evidence="6 11" id="KW-0319">Glycerol metabolism</keyword>
<feature type="binding site" evidence="11">
    <location>
        <position position="13"/>
    </location>
    <ligand>
        <name>ATP</name>
        <dbReference type="ChEBI" id="CHEBI:30616"/>
    </ligand>
</feature>
<comment type="pathway">
    <text evidence="1 11">Polyol metabolism; glycerol degradation via glycerol kinase pathway; sn-glycerol 3-phosphate from glycerol: step 1/1.</text>
</comment>
<feature type="binding site" evidence="11">
    <location>
        <position position="134"/>
    </location>
    <ligand>
        <name>sn-glycerol 3-phosphate</name>
        <dbReference type="ChEBI" id="CHEBI:57597"/>
    </ligand>
</feature>
<dbReference type="PIRSF" id="PIRSF000538">
    <property type="entry name" value="GlpK"/>
    <property type="match status" value="1"/>
</dbReference>
<dbReference type="InterPro" id="IPR005999">
    <property type="entry name" value="Glycerol_kin"/>
</dbReference>
<evidence type="ECO:0000256" key="10">
    <source>
        <dbReference type="ARBA" id="ARBA00063665"/>
    </source>
</evidence>
<feature type="binding site" evidence="11">
    <location>
        <position position="83"/>
    </location>
    <ligand>
        <name>glycerol</name>
        <dbReference type="ChEBI" id="CHEBI:17754"/>
    </ligand>
</feature>
<dbReference type="EC" id="2.7.1.30" evidence="11"/>
<dbReference type="PROSITE" id="PS00445">
    <property type="entry name" value="FGGY_KINASES_2"/>
    <property type="match status" value="1"/>
</dbReference>
<feature type="binding site" evidence="11">
    <location>
        <position position="410"/>
    </location>
    <ligand>
        <name>ATP</name>
        <dbReference type="ChEBI" id="CHEBI:30616"/>
    </ligand>
</feature>
<evidence type="ECO:0000256" key="2">
    <source>
        <dbReference type="ARBA" id="ARBA00009156"/>
    </source>
</evidence>
<evidence type="ECO:0000256" key="9">
    <source>
        <dbReference type="ARBA" id="ARBA00054633"/>
    </source>
</evidence>
<feature type="binding site" evidence="11">
    <location>
        <position position="134"/>
    </location>
    <ligand>
        <name>glycerol</name>
        <dbReference type="ChEBI" id="CHEBI:17754"/>
    </ligand>
</feature>
<evidence type="ECO:0000259" key="14">
    <source>
        <dbReference type="Pfam" id="PF02782"/>
    </source>
</evidence>
<dbReference type="EMBL" id="JPVO01000054">
    <property type="protein sequence ID" value="KGR74638.1"/>
    <property type="molecule type" value="Genomic_DNA"/>
</dbReference>
<comment type="PTM">
    <text evidence="11">The phosphoenolpyruvate-dependent sugar phosphotransferase system (PTS), including enzyme I, and histidine-containing protein (HPr) are required for the phosphorylation, which leads to the activation of the enzyme.</text>
</comment>
<dbReference type="FunFam" id="3.30.420.40:FF:000007">
    <property type="entry name" value="Glycerol kinase"/>
    <property type="match status" value="1"/>
</dbReference>
<keyword evidence="7 11" id="KW-0067">ATP-binding</keyword>
<dbReference type="HAMAP" id="MF_00186">
    <property type="entry name" value="Glycerol_kin"/>
    <property type="match status" value="1"/>
</dbReference>
<keyword evidence="4 11" id="KW-0547">Nucleotide-binding</keyword>
<feature type="modified residue" description="Phosphohistidine; by HPr" evidence="11">
    <location>
        <position position="230"/>
    </location>
</feature>
<dbReference type="SUPFAM" id="SSF53067">
    <property type="entry name" value="Actin-like ATPase domain"/>
    <property type="match status" value="2"/>
</dbReference>
<evidence type="ECO:0000256" key="5">
    <source>
        <dbReference type="ARBA" id="ARBA00022777"/>
    </source>
</evidence>
<feature type="binding site" evidence="11">
    <location>
        <position position="12"/>
    </location>
    <ligand>
        <name>ADP</name>
        <dbReference type="ChEBI" id="CHEBI:456216"/>
    </ligand>
</feature>
<dbReference type="Pfam" id="PF02782">
    <property type="entry name" value="FGGY_C"/>
    <property type="match status" value="1"/>
</dbReference>
<dbReference type="GO" id="GO:0005524">
    <property type="term" value="F:ATP binding"/>
    <property type="evidence" value="ECO:0007669"/>
    <property type="project" value="UniProtKB-UniRule"/>
</dbReference>
<evidence type="ECO:0000256" key="3">
    <source>
        <dbReference type="ARBA" id="ARBA00022679"/>
    </source>
</evidence>
<evidence type="ECO:0000313" key="16">
    <source>
        <dbReference type="Proteomes" id="UP000030408"/>
    </source>
</evidence>
<feature type="binding site" evidence="11">
    <location>
        <position position="244"/>
    </location>
    <ligand>
        <name>glycerol</name>
        <dbReference type="ChEBI" id="CHEBI:17754"/>
    </ligand>
</feature>
<protein>
    <recommendedName>
        <fullName evidence="11">Glycerol kinase</fullName>
        <ecNumber evidence="11">2.7.1.30</ecNumber>
    </recommendedName>
    <alternativeName>
        <fullName evidence="11">ATP:glycerol 3-phosphotransferase</fullName>
    </alternativeName>
    <alternativeName>
        <fullName evidence="11">Glycerokinase</fullName>
        <shortName evidence="11">GK</shortName>
    </alternativeName>
</protein>
<dbReference type="AlphaFoldDB" id="A0A0A3HWB2"/>
<feature type="binding site" evidence="11">
    <location>
        <position position="12"/>
    </location>
    <ligand>
        <name>ATP</name>
        <dbReference type="ChEBI" id="CHEBI:30616"/>
    </ligand>
</feature>
<feature type="binding site" evidence="11">
    <location>
        <position position="82"/>
    </location>
    <ligand>
        <name>sn-glycerol 3-phosphate</name>
        <dbReference type="ChEBI" id="CHEBI:57597"/>
    </ligand>
</feature>
<keyword evidence="11" id="KW-0597">Phosphoprotein</keyword>
<dbReference type="InterPro" id="IPR018485">
    <property type="entry name" value="FGGY_C"/>
</dbReference>
<keyword evidence="16" id="KW-1185">Reference proteome</keyword>
<feature type="binding site" evidence="11">
    <location>
        <position position="244"/>
    </location>
    <ligand>
        <name>sn-glycerol 3-phosphate</name>
        <dbReference type="ChEBI" id="CHEBI:57597"/>
    </ligand>
</feature>
<evidence type="ECO:0000256" key="12">
    <source>
        <dbReference type="RuleBase" id="RU003733"/>
    </source>
</evidence>
<dbReference type="PROSITE" id="PS00933">
    <property type="entry name" value="FGGY_KINASES_1"/>
    <property type="match status" value="1"/>
</dbReference>
<dbReference type="UniPathway" id="UPA00618">
    <property type="reaction ID" value="UER00672"/>
</dbReference>
<evidence type="ECO:0000256" key="1">
    <source>
        <dbReference type="ARBA" id="ARBA00005190"/>
    </source>
</evidence>
<dbReference type="RefSeq" id="WP_036202040.1">
    <property type="nucleotide sequence ID" value="NZ_AVCY01000002.1"/>
</dbReference>
<dbReference type="Proteomes" id="UP000030408">
    <property type="component" value="Unassembled WGS sequence"/>
</dbReference>
<comment type="subunit">
    <text evidence="10 11">Homotetramer and homodimer (in equilibrium).</text>
</comment>
<feature type="binding site" evidence="11">
    <location>
        <position position="410"/>
    </location>
    <ligand>
        <name>ADP</name>
        <dbReference type="ChEBI" id="CHEBI:456216"/>
    </ligand>
</feature>
<feature type="domain" description="Carbohydrate kinase FGGY C-terminal" evidence="14">
    <location>
        <begin position="261"/>
        <end position="449"/>
    </location>
</feature>
<feature type="binding site" evidence="11">
    <location>
        <position position="82"/>
    </location>
    <ligand>
        <name>glycerol</name>
        <dbReference type="ChEBI" id="CHEBI:17754"/>
    </ligand>
</feature>
<dbReference type="InterPro" id="IPR018483">
    <property type="entry name" value="Carb_kinase_FGGY_CS"/>
</dbReference>
<feature type="binding site" evidence="11">
    <location>
        <position position="12"/>
    </location>
    <ligand>
        <name>sn-glycerol 3-phosphate</name>
        <dbReference type="ChEBI" id="CHEBI:57597"/>
    </ligand>
</feature>
<feature type="binding site" evidence="11">
    <location>
        <position position="266"/>
    </location>
    <ligand>
        <name>ADP</name>
        <dbReference type="ChEBI" id="CHEBI:456216"/>
    </ligand>
</feature>
<comment type="activity regulation">
    <text evidence="11">Activated by phosphorylation and inhibited by fructose 1,6-bisphosphate (FBP).</text>
</comment>
<gene>
    <name evidence="11 15" type="primary">glpK</name>
    <name evidence="15" type="ORF">CD33_16245</name>
</gene>
<feature type="binding site" evidence="11">
    <location>
        <position position="14"/>
    </location>
    <ligand>
        <name>ATP</name>
        <dbReference type="ChEBI" id="CHEBI:30616"/>
    </ligand>
</feature>